<dbReference type="GO" id="GO:0005829">
    <property type="term" value="C:cytosol"/>
    <property type="evidence" value="ECO:0007669"/>
    <property type="project" value="TreeGrafter"/>
</dbReference>
<evidence type="ECO:0000256" key="9">
    <source>
        <dbReference type="HAMAP-Rule" id="MF_00336"/>
    </source>
</evidence>
<comment type="subcellular location">
    <subcellularLocation>
        <location evidence="9">Cytoplasm</location>
    </subcellularLocation>
</comment>
<feature type="binding site" evidence="9">
    <location>
        <begin position="96"/>
        <end position="99"/>
    </location>
    <ligand>
        <name>ATP</name>
        <dbReference type="ChEBI" id="CHEBI:30616"/>
    </ligand>
</feature>
<keyword evidence="3 9" id="KW-0479">Metal-binding</keyword>
<keyword evidence="11" id="KW-1185">Reference proteome</keyword>
<dbReference type="EMBL" id="PXNQ02000001">
    <property type="protein sequence ID" value="RNF36018.1"/>
    <property type="molecule type" value="Genomic_DNA"/>
</dbReference>
<evidence type="ECO:0000256" key="1">
    <source>
        <dbReference type="ARBA" id="ARBA00022490"/>
    </source>
</evidence>
<proteinExistence type="inferred from homology"/>
<dbReference type="GO" id="GO:0004141">
    <property type="term" value="F:dethiobiotin synthase activity"/>
    <property type="evidence" value="ECO:0007669"/>
    <property type="project" value="UniProtKB-UniRule"/>
</dbReference>
<dbReference type="CDD" id="cd03109">
    <property type="entry name" value="DTBS"/>
    <property type="match status" value="1"/>
</dbReference>
<name>A0A3R7SDW0_9RHOB</name>
<evidence type="ECO:0000256" key="6">
    <source>
        <dbReference type="ARBA" id="ARBA00022840"/>
    </source>
</evidence>
<dbReference type="Pfam" id="PF13500">
    <property type="entry name" value="AAA_26"/>
    <property type="match status" value="1"/>
</dbReference>
<dbReference type="GO" id="GO:0005524">
    <property type="term" value="F:ATP binding"/>
    <property type="evidence" value="ECO:0007669"/>
    <property type="project" value="UniProtKB-UniRule"/>
</dbReference>
<dbReference type="UniPathway" id="UPA00078">
    <property type="reaction ID" value="UER00161"/>
</dbReference>
<dbReference type="SUPFAM" id="SSF52540">
    <property type="entry name" value="P-loop containing nucleoside triphosphate hydrolases"/>
    <property type="match status" value="1"/>
</dbReference>
<comment type="caution">
    <text evidence="10">The sequence shown here is derived from an EMBL/GenBank/DDBJ whole genome shotgun (WGS) entry which is preliminary data.</text>
</comment>
<feature type="binding site" evidence="9">
    <location>
        <position position="16"/>
    </location>
    <ligand>
        <name>Mg(2+)</name>
        <dbReference type="ChEBI" id="CHEBI:18420"/>
    </ligand>
</feature>
<sequence>MSTLVITGTGTGVGKTVFAAGLAAALRASYWKPVQAGLEEATDTETVSALTNCRVLPERYRLRLPASPHLAAEDLGLTIDLDALSLPQTDGLLIVEGAGGVMVPLNRQSFYLDLFTRWQAPVILVALTALGTINHTALSLAALRRAGCPVLGVVFNGPPEPEVEQSIVDICDTRHLGRLDPLPELSRPALLEAFKAIDLDTIRKAP</sequence>
<protein>
    <recommendedName>
        <fullName evidence="9">ATP-dependent dethiobiotin synthetase BioD</fullName>
        <ecNumber evidence="9">6.3.3.3</ecNumber>
    </recommendedName>
    <alternativeName>
        <fullName evidence="9">DTB synthetase</fullName>
        <shortName evidence="9">DTBS</shortName>
    </alternativeName>
    <alternativeName>
        <fullName evidence="9">Dethiobiotin synthase</fullName>
    </alternativeName>
</protein>
<accession>A0A3R7SDW0</accession>
<feature type="binding site" evidence="9">
    <location>
        <begin position="183"/>
        <end position="185"/>
    </location>
    <ligand>
        <name>ATP</name>
        <dbReference type="ChEBI" id="CHEBI:30616"/>
    </ligand>
</feature>
<evidence type="ECO:0000256" key="7">
    <source>
        <dbReference type="ARBA" id="ARBA00022842"/>
    </source>
</evidence>
<keyword evidence="1 9" id="KW-0963">Cytoplasm</keyword>
<comment type="function">
    <text evidence="9">Catalyzes a mechanistically unusual reaction, the ATP-dependent insertion of CO2 between the N7 and N8 nitrogen atoms of 7,8-diaminopelargonic acid (DAPA, also called 7,8-diammoniononanoate) to form a ureido ring.</text>
</comment>
<dbReference type="HAMAP" id="MF_00336">
    <property type="entry name" value="BioD"/>
    <property type="match status" value="1"/>
</dbReference>
<keyword evidence="7 9" id="KW-0460">Magnesium</keyword>
<evidence type="ECO:0000313" key="11">
    <source>
        <dbReference type="Proteomes" id="UP000238137"/>
    </source>
</evidence>
<keyword evidence="2 9" id="KW-0436">Ligase</keyword>
<comment type="pathway">
    <text evidence="9">Cofactor biosynthesis; biotin biosynthesis; biotin from 7,8-diaminononanoate: step 1/2.</text>
</comment>
<dbReference type="EC" id="6.3.3.3" evidence="9"/>
<feature type="active site" evidence="9">
    <location>
        <position position="32"/>
    </location>
</feature>
<feature type="binding site" evidence="9">
    <location>
        <position position="43"/>
    </location>
    <ligand>
        <name>Mg(2+)</name>
        <dbReference type="ChEBI" id="CHEBI:18420"/>
    </ligand>
</feature>
<keyword evidence="6 9" id="KW-0067">ATP-binding</keyword>
<comment type="subunit">
    <text evidence="9">Homodimer.</text>
</comment>
<reference evidence="10" key="1">
    <citation type="submission" date="2018-05" db="EMBL/GenBank/DDBJ databases">
        <title>Reclassification of Methylarcula marina and Methylarcula terricola as Paracoccus methylarcula sp.nov., comb.nov. and Paracoccus terricola comb.nov.</title>
        <authorList>
            <person name="Shmareva M.N."/>
            <person name="Doronina N.V."/>
            <person name="Vasilenko O.V."/>
            <person name="Tarlachkov S.V."/>
            <person name="Trotsenko Y.A."/>
        </authorList>
    </citation>
    <scope>NUCLEOTIDE SEQUENCE [LARGE SCALE GENOMIC DNA]</scope>
    <source>
        <strain evidence="10">VKM B-2159</strain>
    </source>
</reference>
<organism evidence="10 11">
    <name type="scientific">Paracoccus methylarcula</name>
    <dbReference type="NCBI Taxonomy" id="72022"/>
    <lineage>
        <taxon>Bacteria</taxon>
        <taxon>Pseudomonadati</taxon>
        <taxon>Pseudomonadota</taxon>
        <taxon>Alphaproteobacteria</taxon>
        <taxon>Rhodobacterales</taxon>
        <taxon>Paracoccaceae</taxon>
        <taxon>Paracoccus</taxon>
    </lineage>
</organism>
<comment type="catalytic activity">
    <reaction evidence="8">
        <text>(7R,8S)-8-amino-7-(carboxyamino)nonanoate + ATP = (4R,5S)-dethiobiotin + ADP + phosphate + H(+)</text>
        <dbReference type="Rhea" id="RHEA:63684"/>
        <dbReference type="ChEBI" id="CHEBI:15378"/>
        <dbReference type="ChEBI" id="CHEBI:30616"/>
        <dbReference type="ChEBI" id="CHEBI:43474"/>
        <dbReference type="ChEBI" id="CHEBI:149470"/>
        <dbReference type="ChEBI" id="CHEBI:149473"/>
        <dbReference type="ChEBI" id="CHEBI:456216"/>
    </reaction>
</comment>
<feature type="binding site" evidence="9">
    <location>
        <begin position="12"/>
        <end position="17"/>
    </location>
    <ligand>
        <name>ATP</name>
        <dbReference type="ChEBI" id="CHEBI:30616"/>
    </ligand>
</feature>
<comment type="catalytic activity">
    <reaction evidence="9">
        <text>(7R,8S)-7,8-diammoniononanoate + CO2 + ATP = (4R,5S)-dethiobiotin + ADP + phosphate + 3 H(+)</text>
        <dbReference type="Rhea" id="RHEA:15805"/>
        <dbReference type="ChEBI" id="CHEBI:15378"/>
        <dbReference type="ChEBI" id="CHEBI:16526"/>
        <dbReference type="ChEBI" id="CHEBI:30616"/>
        <dbReference type="ChEBI" id="CHEBI:43474"/>
        <dbReference type="ChEBI" id="CHEBI:149469"/>
        <dbReference type="ChEBI" id="CHEBI:149473"/>
        <dbReference type="ChEBI" id="CHEBI:456216"/>
        <dbReference type="EC" id="6.3.3.3"/>
    </reaction>
</comment>
<keyword evidence="4 9" id="KW-0547">Nucleotide-binding</keyword>
<evidence type="ECO:0000256" key="3">
    <source>
        <dbReference type="ARBA" id="ARBA00022723"/>
    </source>
</evidence>
<evidence type="ECO:0000256" key="5">
    <source>
        <dbReference type="ARBA" id="ARBA00022756"/>
    </source>
</evidence>
<dbReference type="PANTHER" id="PTHR43210:SF2">
    <property type="entry name" value="ATP-DEPENDENT DETHIOBIOTIN SYNTHETASE BIOD 2"/>
    <property type="match status" value="1"/>
</dbReference>
<dbReference type="AlphaFoldDB" id="A0A3R7SDW0"/>
<dbReference type="InterPro" id="IPR027417">
    <property type="entry name" value="P-loop_NTPase"/>
</dbReference>
<dbReference type="InterPro" id="IPR004472">
    <property type="entry name" value="DTB_synth_BioD"/>
</dbReference>
<dbReference type="GO" id="GO:0000287">
    <property type="term" value="F:magnesium ion binding"/>
    <property type="evidence" value="ECO:0007669"/>
    <property type="project" value="UniProtKB-UniRule"/>
</dbReference>
<dbReference type="OrthoDB" id="9802097at2"/>
<dbReference type="Proteomes" id="UP000238137">
    <property type="component" value="Unassembled WGS sequence"/>
</dbReference>
<feature type="binding site" evidence="9">
    <location>
        <position position="96"/>
    </location>
    <ligand>
        <name>Mg(2+)</name>
        <dbReference type="ChEBI" id="CHEBI:18420"/>
    </ligand>
</feature>
<keyword evidence="5 9" id="KW-0093">Biotin biosynthesis</keyword>
<dbReference type="PANTHER" id="PTHR43210">
    <property type="entry name" value="DETHIOBIOTIN SYNTHETASE"/>
    <property type="match status" value="1"/>
</dbReference>
<evidence type="ECO:0000313" key="10">
    <source>
        <dbReference type="EMBL" id="RNF36018.1"/>
    </source>
</evidence>
<evidence type="ECO:0000256" key="4">
    <source>
        <dbReference type="ARBA" id="ARBA00022741"/>
    </source>
</evidence>
<dbReference type="NCBIfam" id="TIGR00347">
    <property type="entry name" value="bioD"/>
    <property type="match status" value="1"/>
</dbReference>
<dbReference type="Gene3D" id="3.40.50.300">
    <property type="entry name" value="P-loop containing nucleotide triphosphate hydrolases"/>
    <property type="match status" value="1"/>
</dbReference>
<dbReference type="RefSeq" id="WP_106689501.1">
    <property type="nucleotide sequence ID" value="NZ_PXNQ02000001.1"/>
</dbReference>
<comment type="cofactor">
    <cofactor evidence="9">
        <name>Mg(2+)</name>
        <dbReference type="ChEBI" id="CHEBI:18420"/>
    </cofactor>
</comment>
<evidence type="ECO:0000256" key="8">
    <source>
        <dbReference type="ARBA" id="ARBA00047386"/>
    </source>
</evidence>
<dbReference type="PIRSF" id="PIRSF006755">
    <property type="entry name" value="DTB_synth"/>
    <property type="match status" value="1"/>
</dbReference>
<dbReference type="GO" id="GO:0009102">
    <property type="term" value="P:biotin biosynthetic process"/>
    <property type="evidence" value="ECO:0007669"/>
    <property type="project" value="UniProtKB-UniRule"/>
</dbReference>
<comment type="similarity">
    <text evidence="9">Belongs to the dethiobiotin synthetase family.</text>
</comment>
<feature type="binding site" evidence="9">
    <location>
        <position position="43"/>
    </location>
    <ligand>
        <name>ATP</name>
        <dbReference type="ChEBI" id="CHEBI:30616"/>
    </ligand>
</feature>
<gene>
    <name evidence="9 10" type="primary">bioD</name>
    <name evidence="10" type="ORF">A7A09_000995</name>
</gene>
<evidence type="ECO:0000256" key="2">
    <source>
        <dbReference type="ARBA" id="ARBA00022598"/>
    </source>
</evidence>
<comment type="caution">
    <text evidence="9">Lacks conserved residue(s) required for the propagation of feature annotation.</text>
</comment>